<organism evidence="2 3">
    <name type="scientific">Pseudoclavibacter endophyticus</name>
    <dbReference type="NCBI Taxonomy" id="1778590"/>
    <lineage>
        <taxon>Bacteria</taxon>
        <taxon>Bacillati</taxon>
        <taxon>Actinomycetota</taxon>
        <taxon>Actinomycetes</taxon>
        <taxon>Micrococcales</taxon>
        <taxon>Microbacteriaceae</taxon>
        <taxon>Pseudoclavibacter</taxon>
    </lineage>
</organism>
<proteinExistence type="predicted"/>
<feature type="compositionally biased region" description="Gly residues" evidence="1">
    <location>
        <begin position="382"/>
        <end position="395"/>
    </location>
</feature>
<accession>A0A6H9WU37</accession>
<comment type="caution">
    <text evidence="2">The sequence shown here is derived from an EMBL/GenBank/DDBJ whole genome shotgun (WGS) entry which is preliminary data.</text>
</comment>
<evidence type="ECO:0000313" key="2">
    <source>
        <dbReference type="EMBL" id="KAB1650185.1"/>
    </source>
</evidence>
<evidence type="ECO:0000256" key="1">
    <source>
        <dbReference type="SAM" id="MobiDB-lite"/>
    </source>
</evidence>
<feature type="compositionally biased region" description="Basic and acidic residues" evidence="1">
    <location>
        <begin position="449"/>
        <end position="475"/>
    </location>
</feature>
<name>A0A6H9WU37_9MICO</name>
<feature type="compositionally biased region" description="Acidic residues" evidence="1">
    <location>
        <begin position="116"/>
        <end position="125"/>
    </location>
</feature>
<feature type="region of interest" description="Disordered" evidence="1">
    <location>
        <begin position="374"/>
        <end position="482"/>
    </location>
</feature>
<dbReference type="Proteomes" id="UP000431744">
    <property type="component" value="Unassembled WGS sequence"/>
</dbReference>
<dbReference type="SUPFAM" id="SSF159659">
    <property type="entry name" value="Cgl1923-like"/>
    <property type="match status" value="2"/>
</dbReference>
<feature type="compositionally biased region" description="Basic and acidic residues" evidence="1">
    <location>
        <begin position="420"/>
        <end position="429"/>
    </location>
</feature>
<dbReference type="OrthoDB" id="150941at2"/>
<keyword evidence="3" id="KW-1185">Reference proteome</keyword>
<protein>
    <submittedName>
        <fullName evidence="2">PAC2 family protein</fullName>
    </submittedName>
</protein>
<feature type="compositionally biased region" description="Gly residues" evidence="1">
    <location>
        <begin position="404"/>
        <end position="419"/>
    </location>
</feature>
<dbReference type="RefSeq" id="WP_158028769.1">
    <property type="nucleotide sequence ID" value="NZ_BMHG01000001.1"/>
</dbReference>
<dbReference type="AlphaFoldDB" id="A0A6H9WU37"/>
<feature type="compositionally biased region" description="Basic and acidic residues" evidence="1">
    <location>
        <begin position="133"/>
        <end position="159"/>
    </location>
</feature>
<dbReference type="EMBL" id="WBJY01000001">
    <property type="protein sequence ID" value="KAB1650185.1"/>
    <property type="molecule type" value="Genomic_DNA"/>
</dbReference>
<dbReference type="Pfam" id="PF09754">
    <property type="entry name" value="PAC2"/>
    <property type="match status" value="2"/>
</dbReference>
<dbReference type="InterPro" id="IPR038389">
    <property type="entry name" value="PSMG2_sf"/>
</dbReference>
<dbReference type="InterPro" id="IPR019151">
    <property type="entry name" value="Proteasome_assmbl_chaperone_2"/>
</dbReference>
<feature type="region of interest" description="Disordered" evidence="1">
    <location>
        <begin position="116"/>
        <end position="172"/>
    </location>
</feature>
<dbReference type="Gene3D" id="3.40.50.10900">
    <property type="entry name" value="PAC-like subunit"/>
    <property type="match status" value="1"/>
</dbReference>
<gene>
    <name evidence="2" type="ORF">F8O04_08300</name>
</gene>
<reference evidence="2 3" key="1">
    <citation type="submission" date="2019-09" db="EMBL/GenBank/DDBJ databases">
        <title>Phylogeny of genus Pseudoclavibacter and closely related genus.</title>
        <authorList>
            <person name="Li Y."/>
        </authorList>
    </citation>
    <scope>NUCLEOTIDE SEQUENCE [LARGE SCALE GENOMIC DNA]</scope>
    <source>
        <strain evidence="2 3">EGI 60007</strain>
    </source>
</reference>
<sequence>MHDETNDTNGEAAARPFSDGRILVVAMKGRNDAGEAASSAVTTLAASLGLTNRVAVIDDEAFFDYSINRPHTVRTRTGRRRIVWPHVTLLSPSGDGEPLDPDMDPDDLAARLDEVDDSDLVDEPGDVPLFSLDAEREATSTGEREEGESGRDDGRDGGGERAGGAGTGGERNLAGDAELRVTGANGANLLVLFGHEPTLRWRGFMERVLELCEQYGVTRILLVGALLADVPHSRPIGVFVSSEHQPFRDEFGIGRSEYQGPTGVLGALGDFAAQRGIPSVSVWASVPHYASQPPSPKAQLAVVDKLEELLDVTIPRAQLIERAERWEDEVDAATGDDNEIAEYVDYLERAHDMVEAPEASGEAIAKEFERFLRQGDGRGEGPRGGQPGQGAGPGAWTGPVSKPGGAGRAGELGTGTGDAGRGESGDDAARGATAEPGDGSGVEPGDASADERDAQRGDTSGDERGDAPRDERSGDEAPGDET</sequence>
<evidence type="ECO:0000313" key="3">
    <source>
        <dbReference type="Proteomes" id="UP000431744"/>
    </source>
</evidence>
<feature type="compositionally biased region" description="Gly residues" evidence="1">
    <location>
        <begin position="160"/>
        <end position="169"/>
    </location>
</feature>